<evidence type="ECO:0000259" key="1">
    <source>
        <dbReference type="PROSITE" id="PS51782"/>
    </source>
</evidence>
<dbReference type="EMBL" id="JACWMS010000005">
    <property type="protein sequence ID" value="MBD1322157.1"/>
    <property type="molecule type" value="Genomic_DNA"/>
</dbReference>
<comment type="caution">
    <text evidence="2">The sequence shown here is derived from an EMBL/GenBank/DDBJ whole genome shotgun (WGS) entry which is preliminary data.</text>
</comment>
<dbReference type="Proteomes" id="UP000602395">
    <property type="component" value="Unassembled WGS sequence"/>
</dbReference>
<dbReference type="InterPro" id="IPR018392">
    <property type="entry name" value="LysM"/>
</dbReference>
<protein>
    <submittedName>
        <fullName evidence="2">LysM peptidoglycan-binding domain-containing protein</fullName>
    </submittedName>
</protein>
<gene>
    <name evidence="2" type="ORF">IDF66_21475</name>
</gene>
<feature type="domain" description="LysM" evidence="1">
    <location>
        <begin position="158"/>
        <end position="211"/>
    </location>
</feature>
<sequence>MTKHQVVAGDTLSAIARHFYGDGRLFRVISSINKITNPDQISVGQTLEIPYVTFRHQVSAADTKRILAQRFYHDETLSEVFEIPNGAAQRDLILGEWLVIPDLADVGHHTVVLGERWETLAERWYGDAQLWTMLAIANHQLNGEPQHGQVVIRPRLNRRRTVAGGDTLWRIVEHNYGEGGDERTRTLIEMVAATNFLANADLINVGQRLWLPSFD</sequence>
<dbReference type="SUPFAM" id="SSF54106">
    <property type="entry name" value="LysM domain"/>
    <property type="match status" value="1"/>
</dbReference>
<feature type="domain" description="LysM" evidence="1">
    <location>
        <begin position="2"/>
        <end position="49"/>
    </location>
</feature>
<dbReference type="PROSITE" id="PS51782">
    <property type="entry name" value="LYSM"/>
    <property type="match status" value="2"/>
</dbReference>
<dbReference type="PANTHER" id="PTHR34700:SF4">
    <property type="entry name" value="PHAGE-LIKE ELEMENT PBSX PROTEIN XKDP"/>
    <property type="match status" value="1"/>
</dbReference>
<name>A0ABR7WJQ4_9ACTN</name>
<proteinExistence type="predicted"/>
<dbReference type="InterPro" id="IPR036779">
    <property type="entry name" value="LysM_dom_sf"/>
</dbReference>
<accession>A0ABR7WJQ4</accession>
<organism evidence="2 3">
    <name type="scientific">Gordonia hankookensis</name>
    <dbReference type="NCBI Taxonomy" id="589403"/>
    <lineage>
        <taxon>Bacteria</taxon>
        <taxon>Bacillati</taxon>
        <taxon>Actinomycetota</taxon>
        <taxon>Actinomycetes</taxon>
        <taxon>Mycobacteriales</taxon>
        <taxon>Gordoniaceae</taxon>
        <taxon>Gordonia</taxon>
    </lineage>
</organism>
<dbReference type="Gene3D" id="3.10.350.10">
    <property type="entry name" value="LysM domain"/>
    <property type="match status" value="2"/>
</dbReference>
<evidence type="ECO:0000313" key="3">
    <source>
        <dbReference type="Proteomes" id="UP000602395"/>
    </source>
</evidence>
<reference evidence="2 3" key="1">
    <citation type="submission" date="2020-09" db="EMBL/GenBank/DDBJ databases">
        <title>Novel species in genus Gordonia.</title>
        <authorList>
            <person name="Zhang G."/>
        </authorList>
    </citation>
    <scope>NUCLEOTIDE SEQUENCE [LARGE SCALE GENOMIC DNA]</scope>
    <source>
        <strain evidence="2 3">ON-33</strain>
    </source>
</reference>
<dbReference type="Pfam" id="PF01476">
    <property type="entry name" value="LysM"/>
    <property type="match status" value="2"/>
</dbReference>
<keyword evidence="3" id="KW-1185">Reference proteome</keyword>
<dbReference type="RefSeq" id="WP_190268541.1">
    <property type="nucleotide sequence ID" value="NZ_BAABAD010000004.1"/>
</dbReference>
<dbReference type="PANTHER" id="PTHR34700">
    <property type="entry name" value="POTASSIUM BINDING PROTEIN KBP"/>
    <property type="match status" value="1"/>
</dbReference>
<dbReference type="SMART" id="SM00257">
    <property type="entry name" value="LysM"/>
    <property type="match status" value="2"/>
</dbReference>
<dbReference type="InterPro" id="IPR052196">
    <property type="entry name" value="Bact_Kbp"/>
</dbReference>
<evidence type="ECO:0000313" key="2">
    <source>
        <dbReference type="EMBL" id="MBD1322157.1"/>
    </source>
</evidence>
<dbReference type="CDD" id="cd00118">
    <property type="entry name" value="LysM"/>
    <property type="match status" value="2"/>
</dbReference>